<evidence type="ECO:0000313" key="4">
    <source>
        <dbReference type="Proteomes" id="UP001226160"/>
    </source>
</evidence>
<evidence type="ECO:0000313" key="3">
    <source>
        <dbReference type="EMBL" id="MDK4327143.1"/>
    </source>
</evidence>
<dbReference type="PROSITE" id="PS50983">
    <property type="entry name" value="FE_B12_PBP"/>
    <property type="match status" value="1"/>
</dbReference>
<gene>
    <name evidence="3" type="ORF">QPX54_11595</name>
</gene>
<dbReference type="EMBL" id="JASNVP010000020">
    <property type="protein sequence ID" value="MDK4327143.1"/>
    <property type="molecule type" value="Genomic_DNA"/>
</dbReference>
<dbReference type="InterPro" id="IPR050902">
    <property type="entry name" value="ABC_Transporter_SBP"/>
</dbReference>
<dbReference type="PANTHER" id="PTHR30535">
    <property type="entry name" value="VITAMIN B12-BINDING PROTEIN"/>
    <property type="match status" value="1"/>
</dbReference>
<dbReference type="Pfam" id="PF01497">
    <property type="entry name" value="Peripla_BP_2"/>
    <property type="match status" value="1"/>
</dbReference>
<organism evidence="3 4">
    <name type="scientific">Corynebacterium propinquum</name>
    <dbReference type="NCBI Taxonomy" id="43769"/>
    <lineage>
        <taxon>Bacteria</taxon>
        <taxon>Bacillati</taxon>
        <taxon>Actinomycetota</taxon>
        <taxon>Actinomycetes</taxon>
        <taxon>Mycobacteriales</taxon>
        <taxon>Corynebacteriaceae</taxon>
        <taxon>Corynebacterium</taxon>
    </lineage>
</organism>
<comment type="caution">
    <text evidence="3">The sequence shown here is derived from an EMBL/GenBank/DDBJ whole genome shotgun (WGS) entry which is preliminary data.</text>
</comment>
<dbReference type="Proteomes" id="UP001226160">
    <property type="component" value="Unassembled WGS sequence"/>
</dbReference>
<dbReference type="Gene3D" id="3.40.50.1980">
    <property type="entry name" value="Nitrogenase molybdenum iron protein domain"/>
    <property type="match status" value="2"/>
</dbReference>
<sequence>MAWINSKINPNHSSQNLVTNLSQNSAHSRPQNIRRRWLHAPAFVAACAVAGLGVSACASWDEPSAHQNLTKDVVDNGSAADPRSFQGGTIVSDLDEVVPVTNSPAPQLPVSVTDADGYDVVVEDVSRILAIDFYGTFTKTVRGLGLADNLVGRTVASQEKSLADLPVVTHGAHALNAEAILELNPSVLVINHSIGPSEVIDQVRAAGVTTVVLEEDRSLETMGAQIRRMGEVLGVADEGEALAQRSEEELDDAKAAIAQIAPKDPLRMAFLYARGESGVFYILGRDSGTDDLIEGIGGIDAATANGIGSQSPASPEALAELNPEVYIMMSGSLRSIGDIEGLLDRPGVAHTIAGQKQRVIVLPDGQALAFGPQSGQLLLATAKAIYHDE</sequence>
<evidence type="ECO:0000259" key="2">
    <source>
        <dbReference type="PROSITE" id="PS50983"/>
    </source>
</evidence>
<dbReference type="RefSeq" id="WP_152680573.1">
    <property type="nucleotide sequence ID" value="NZ_JASNUG010000004.1"/>
</dbReference>
<dbReference type="SUPFAM" id="SSF53807">
    <property type="entry name" value="Helical backbone' metal receptor"/>
    <property type="match status" value="1"/>
</dbReference>
<proteinExistence type="inferred from homology"/>
<evidence type="ECO:0000256" key="1">
    <source>
        <dbReference type="ARBA" id="ARBA00008814"/>
    </source>
</evidence>
<dbReference type="InterPro" id="IPR002491">
    <property type="entry name" value="ABC_transptr_periplasmic_BD"/>
</dbReference>
<protein>
    <submittedName>
        <fullName evidence="3">ABC transporter substrate-binding protein</fullName>
    </submittedName>
</protein>
<dbReference type="PANTHER" id="PTHR30535:SF4">
    <property type="entry name" value="HEMIN-BINDING PERIPLASMIC PROTEIN HMUT"/>
    <property type="match status" value="1"/>
</dbReference>
<accession>A0AAP4FAS8</accession>
<reference evidence="3" key="1">
    <citation type="submission" date="2023-05" db="EMBL/GenBank/DDBJ databases">
        <title>Metabolic capabilities are highly conserved among human nasal-associated Corynebacterium species in pangenomic analyses.</title>
        <authorList>
            <person name="Tran T.H."/>
            <person name="Roberts A.Q."/>
            <person name="Escapa I.F."/>
            <person name="Gao W."/>
            <person name="Conlan S."/>
            <person name="Kong H."/>
            <person name="Segre J.A."/>
            <person name="Kelly M.S."/>
            <person name="Lemon K.P."/>
        </authorList>
    </citation>
    <scope>NUCLEOTIDE SEQUENCE</scope>
    <source>
        <strain evidence="3">KPL2654</strain>
    </source>
</reference>
<comment type="similarity">
    <text evidence="1">Belongs to the bacterial solute-binding protein 8 family.</text>
</comment>
<dbReference type="AlphaFoldDB" id="A0AAP4FAS8"/>
<feature type="domain" description="Fe/B12 periplasmic-binding" evidence="2">
    <location>
        <begin position="129"/>
        <end position="389"/>
    </location>
</feature>
<name>A0AAP4FAS8_9CORY</name>